<evidence type="ECO:0000256" key="3">
    <source>
        <dbReference type="ARBA" id="ARBA00022729"/>
    </source>
</evidence>
<dbReference type="PANTHER" id="PTHR30222:SF17">
    <property type="entry name" value="SPERMIDINE_PUTRESCINE-BINDING PERIPLASMIC PROTEIN"/>
    <property type="match status" value="1"/>
</dbReference>
<name>A0ABS9CRB0_9FIRM</name>
<evidence type="ECO:0000313" key="8">
    <source>
        <dbReference type="Proteomes" id="UP001299220"/>
    </source>
</evidence>
<evidence type="ECO:0000256" key="6">
    <source>
        <dbReference type="SAM" id="SignalP"/>
    </source>
</evidence>
<feature type="signal peptide" evidence="6">
    <location>
        <begin position="1"/>
        <end position="19"/>
    </location>
</feature>
<keyword evidence="2" id="KW-0813">Transport</keyword>
<comment type="caution">
    <text evidence="7">The sequence shown here is derived from an EMBL/GenBank/DDBJ whole genome shotgun (WGS) entry which is preliminary data.</text>
</comment>
<dbReference type="InterPro" id="IPR001188">
    <property type="entry name" value="Sperm_putr-bd"/>
</dbReference>
<reference evidence="7 8" key="1">
    <citation type="submission" date="2020-12" db="EMBL/GenBank/DDBJ databases">
        <title>Whole genome sequences of gut porcine anaerobes.</title>
        <authorList>
            <person name="Kubasova T."/>
            <person name="Jahodarova E."/>
            <person name="Rychlik I."/>
        </authorList>
    </citation>
    <scope>NUCLEOTIDE SEQUENCE [LARGE SCALE GENOMIC DNA]</scope>
    <source>
        <strain evidence="7 8">An867</strain>
    </source>
</reference>
<dbReference type="RefSeq" id="WP_235323855.1">
    <property type="nucleotide sequence ID" value="NZ_JAFBIT010000002.1"/>
</dbReference>
<evidence type="ECO:0000256" key="4">
    <source>
        <dbReference type="ARBA" id="ARBA00022764"/>
    </source>
</evidence>
<keyword evidence="8" id="KW-1185">Reference proteome</keyword>
<dbReference type="EMBL" id="JAFBIT010000002">
    <property type="protein sequence ID" value="MCF2652830.1"/>
    <property type="molecule type" value="Genomic_DNA"/>
</dbReference>
<feature type="region of interest" description="Disordered" evidence="5">
    <location>
        <begin position="27"/>
        <end position="46"/>
    </location>
</feature>
<sequence length="370" mass="40083">MKKTLVVLLALALLVASFAACGGTGTGSASSASGASAEESSETAEGGSDTLVLYTWEGMFPQEVLDAFESDTGIKINYVNFDTDETMLAKLESTNGGEYDIVIADDYIIETAVAEGLVTELDKAQIPSVENVNPVYQGQYYDPDDKYTVPYGAGVQTIVYDPSLVDIEIKGYADLWDASLKDSIGITSNFRVINGMALKVMGESYNTDDVATIEAAGEKMLELAPNIRLIKDDNIQDDLLSGEINTAVMYTSQVTMAMLANPELKIVYPSEGIGFGVMGMFIPSAAPHSDAAYKFMEYILDPEVSAQCFEYLGYYCTNLAAEEYIAEEFKPFLTLPEDFSGNTEMIENISAEAEEAQAKVWTEFKTATGN</sequence>
<proteinExistence type="predicted"/>
<dbReference type="PROSITE" id="PS51257">
    <property type="entry name" value="PROKAR_LIPOPROTEIN"/>
    <property type="match status" value="1"/>
</dbReference>
<keyword evidence="3 6" id="KW-0732">Signal</keyword>
<gene>
    <name evidence="7" type="ORF">JQM67_09450</name>
</gene>
<protein>
    <submittedName>
        <fullName evidence="7">Spermidine/putrescine ABC transporter substrate-binding protein</fullName>
    </submittedName>
</protein>
<evidence type="ECO:0000256" key="1">
    <source>
        <dbReference type="ARBA" id="ARBA00004418"/>
    </source>
</evidence>
<evidence type="ECO:0000256" key="2">
    <source>
        <dbReference type="ARBA" id="ARBA00022448"/>
    </source>
</evidence>
<dbReference type="Proteomes" id="UP001299220">
    <property type="component" value="Unassembled WGS sequence"/>
</dbReference>
<dbReference type="CDD" id="cd13590">
    <property type="entry name" value="PBP2_PotD_PotF_like"/>
    <property type="match status" value="1"/>
</dbReference>
<evidence type="ECO:0000313" key="7">
    <source>
        <dbReference type="EMBL" id="MCF2652830.1"/>
    </source>
</evidence>
<comment type="subcellular location">
    <subcellularLocation>
        <location evidence="1">Periplasm</location>
    </subcellularLocation>
</comment>
<dbReference type="PANTHER" id="PTHR30222">
    <property type="entry name" value="SPERMIDINE/PUTRESCINE-BINDING PERIPLASMIC PROTEIN"/>
    <property type="match status" value="1"/>
</dbReference>
<evidence type="ECO:0000256" key="5">
    <source>
        <dbReference type="SAM" id="MobiDB-lite"/>
    </source>
</evidence>
<keyword evidence="4" id="KW-0574">Periplasm</keyword>
<organism evidence="7 8">
    <name type="scientific">Anaeromassilibacillus senegalensis</name>
    <dbReference type="NCBI Taxonomy" id="1673717"/>
    <lineage>
        <taxon>Bacteria</taxon>
        <taxon>Bacillati</taxon>
        <taxon>Bacillota</taxon>
        <taxon>Clostridia</taxon>
        <taxon>Eubacteriales</taxon>
        <taxon>Acutalibacteraceae</taxon>
        <taxon>Anaeromassilibacillus</taxon>
    </lineage>
</organism>
<accession>A0ABS9CRB0</accession>
<feature type="chain" id="PRO_5046195015" evidence="6">
    <location>
        <begin position="20"/>
        <end position="370"/>
    </location>
</feature>
<dbReference type="Gene3D" id="3.40.190.10">
    <property type="entry name" value="Periplasmic binding protein-like II"/>
    <property type="match status" value="2"/>
</dbReference>
<dbReference type="Pfam" id="PF13416">
    <property type="entry name" value="SBP_bac_8"/>
    <property type="match status" value="1"/>
</dbReference>
<dbReference type="SUPFAM" id="SSF53850">
    <property type="entry name" value="Periplasmic binding protein-like II"/>
    <property type="match status" value="1"/>
</dbReference>
<dbReference type="InterPro" id="IPR006059">
    <property type="entry name" value="SBP"/>
</dbReference>
<dbReference type="PRINTS" id="PR00909">
    <property type="entry name" value="SPERMDNBNDNG"/>
</dbReference>